<organism evidence="2 3">
    <name type="scientific">Erythroxylum novogranatense</name>
    <dbReference type="NCBI Taxonomy" id="1862640"/>
    <lineage>
        <taxon>Eukaryota</taxon>
        <taxon>Viridiplantae</taxon>
        <taxon>Streptophyta</taxon>
        <taxon>Embryophyta</taxon>
        <taxon>Tracheophyta</taxon>
        <taxon>Spermatophyta</taxon>
        <taxon>Magnoliopsida</taxon>
        <taxon>eudicotyledons</taxon>
        <taxon>Gunneridae</taxon>
        <taxon>Pentapetalae</taxon>
        <taxon>rosids</taxon>
        <taxon>fabids</taxon>
        <taxon>Malpighiales</taxon>
        <taxon>Erythroxylaceae</taxon>
        <taxon>Erythroxylum</taxon>
    </lineage>
</organism>
<feature type="region of interest" description="Disordered" evidence="1">
    <location>
        <begin position="325"/>
        <end position="344"/>
    </location>
</feature>
<feature type="compositionally biased region" description="Basic residues" evidence="1">
    <location>
        <begin position="7"/>
        <end position="22"/>
    </location>
</feature>
<feature type="region of interest" description="Disordered" evidence="1">
    <location>
        <begin position="1"/>
        <end position="69"/>
    </location>
</feature>
<proteinExistence type="predicted"/>
<feature type="compositionally biased region" description="Basic and acidic residues" evidence="1">
    <location>
        <begin position="272"/>
        <end position="284"/>
    </location>
</feature>
<feature type="compositionally biased region" description="Low complexity" evidence="1">
    <location>
        <begin position="23"/>
        <end position="43"/>
    </location>
</feature>
<dbReference type="PANTHER" id="PTHR37260">
    <property type="entry name" value="PHOSPHORELAY PROTEIN"/>
    <property type="match status" value="1"/>
</dbReference>
<accession>A0AAV8SBB1</accession>
<evidence type="ECO:0000256" key="1">
    <source>
        <dbReference type="SAM" id="MobiDB-lite"/>
    </source>
</evidence>
<comment type="caution">
    <text evidence="2">The sequence shown here is derived from an EMBL/GenBank/DDBJ whole genome shotgun (WGS) entry which is preliminary data.</text>
</comment>
<protein>
    <submittedName>
        <fullName evidence="2">Uncharacterized protein</fullName>
    </submittedName>
</protein>
<reference evidence="2 3" key="1">
    <citation type="submission" date="2021-09" db="EMBL/GenBank/DDBJ databases">
        <title>Genomic insights and catalytic innovation underlie evolution of tropane alkaloids biosynthesis.</title>
        <authorList>
            <person name="Wang Y.-J."/>
            <person name="Tian T."/>
            <person name="Huang J.-P."/>
            <person name="Huang S.-X."/>
        </authorList>
    </citation>
    <scope>NUCLEOTIDE SEQUENCE [LARGE SCALE GENOMIC DNA]</scope>
    <source>
        <strain evidence="2">KIB-2018</strain>
        <tissue evidence="2">Leaf</tissue>
    </source>
</reference>
<dbReference type="PANTHER" id="PTHR37260:SF2">
    <property type="entry name" value="PROTEIN ECERIFERUM 16"/>
    <property type="match status" value="1"/>
</dbReference>
<keyword evidence="3" id="KW-1185">Reference proteome</keyword>
<dbReference type="AlphaFoldDB" id="A0AAV8SBB1"/>
<feature type="region of interest" description="Disordered" evidence="1">
    <location>
        <begin position="248"/>
        <end position="284"/>
    </location>
</feature>
<dbReference type="InterPro" id="IPR053342">
    <property type="entry name" value="Exosome_cofactor/PTGS_suppr"/>
</dbReference>
<dbReference type="Proteomes" id="UP001159364">
    <property type="component" value="Linkage Group LG12"/>
</dbReference>
<name>A0AAV8SBB1_9ROSI</name>
<evidence type="ECO:0000313" key="2">
    <source>
        <dbReference type="EMBL" id="KAJ8749333.1"/>
    </source>
</evidence>
<dbReference type="EMBL" id="JAIWQS010000012">
    <property type="protein sequence ID" value="KAJ8749333.1"/>
    <property type="molecule type" value="Genomic_DNA"/>
</dbReference>
<evidence type="ECO:0000313" key="3">
    <source>
        <dbReference type="Proteomes" id="UP001159364"/>
    </source>
</evidence>
<gene>
    <name evidence="2" type="ORF">K2173_018817</name>
</gene>
<sequence>MDEKALRKSKRAHSLHHSRKPHPNQSSKPSSASTSASHASLPSNWNRYHDVFDSDSENPSGHLKAKSSDVVLPKSKGSDFCHLITEAQSQSQSQSQSPSISSYLDILPALPDDDPFAGDLCHLGPMLSARGEAIVSLTSDDNFMWEDERTAVNEMSFLSLNLHTLAEQLDKVDVSKRLFIEADLLSELNSNGSRPTSSLETDQFKTNEIERTTMLSEELTFYNLPKNKSHAKGKPSVSAVAECYGVSTSHDQESPVQNHVKNGTNSHRDHRSIHDTEHSVRLDTSSKVESTKLFSCEAAAAEAELDMLLDSFTETRSPDSADVIPASSTFSKEESPSVLPHFTRNVHKPSTRASIPTNLDDELDDLLEETSRLSDQYVTHQPSKGKVELHEVQFSSESVHESRAAHDFDSWLDTI</sequence>
<feature type="compositionally biased region" description="Polar residues" evidence="1">
    <location>
        <begin position="248"/>
        <end position="265"/>
    </location>
</feature>